<reference evidence="1 2" key="1">
    <citation type="submission" date="2021-10" db="EMBL/GenBank/DDBJ databases">
        <title>Anaerobic single-cell dispensing facilitates the cultivation of human gut bacteria.</title>
        <authorList>
            <person name="Afrizal A."/>
        </authorList>
    </citation>
    <scope>NUCLEOTIDE SEQUENCE [LARGE SCALE GENOMIC DNA]</scope>
    <source>
        <strain evidence="1 2">CLA-AA-H223</strain>
    </source>
</reference>
<evidence type="ECO:0000313" key="1">
    <source>
        <dbReference type="EMBL" id="MCC2214081.1"/>
    </source>
</evidence>
<organism evidence="1 2">
    <name type="scientific">Faecalibacterium hominis</name>
    <name type="common">ex Afrizal et al. 2022</name>
    <dbReference type="NCBI Taxonomy" id="2881265"/>
    <lineage>
        <taxon>Bacteria</taxon>
        <taxon>Bacillati</taxon>
        <taxon>Bacillota</taxon>
        <taxon>Clostridia</taxon>
        <taxon>Eubacteriales</taxon>
        <taxon>Oscillospiraceae</taxon>
        <taxon>Faecalibacterium</taxon>
    </lineage>
</organism>
<gene>
    <name evidence="1" type="ORF">LKD34_11355</name>
</gene>
<dbReference type="Proteomes" id="UP001199236">
    <property type="component" value="Unassembled WGS sequence"/>
</dbReference>
<sequence>MAGAIGASAYLPWMPMRSLLSFSAQTEAAAGVVIRQRHGFKDEKSAHKAHAGKQLFPEVHFLHLVRLQRRIHFFQPIDPTQVVFFLLPPVRTTSKLRSFVESAPSTRIRRFSLQYN</sequence>
<evidence type="ECO:0008006" key="3">
    <source>
        <dbReference type="Google" id="ProtNLM"/>
    </source>
</evidence>
<protein>
    <recommendedName>
        <fullName evidence="3">Secreted protein</fullName>
    </recommendedName>
</protein>
<comment type="caution">
    <text evidence="1">The sequence shown here is derived from an EMBL/GenBank/DDBJ whole genome shotgun (WGS) entry which is preliminary data.</text>
</comment>
<proteinExistence type="predicted"/>
<dbReference type="RefSeq" id="WP_156070537.1">
    <property type="nucleotide sequence ID" value="NZ_JAJEQO010000020.1"/>
</dbReference>
<evidence type="ECO:0000313" key="2">
    <source>
        <dbReference type="Proteomes" id="UP001199236"/>
    </source>
</evidence>
<name>A0ABS8FJA5_9FIRM</name>
<keyword evidence="2" id="KW-1185">Reference proteome</keyword>
<accession>A0ABS8FJA5</accession>
<dbReference type="EMBL" id="JAJEQO010000020">
    <property type="protein sequence ID" value="MCC2214081.1"/>
    <property type="molecule type" value="Genomic_DNA"/>
</dbReference>